<sequence>MAVFLVMAGLMEMTGISWKTSTKLSSCSGQTNQAGGSKKAWAGSRKRLYSSSQPVVTKKVSEIQLPNFDSLPFADNRKTHLPNLLKTPMETPETERLWPEATPEPTAAEFSPSLPSGRKNRVLSSSSVQGGFQNPIRSLICVSVCPSPANYGGASQQVPTLTSLR</sequence>
<gene>
    <name evidence="2" type="ORF">R1sor_005063</name>
    <name evidence="3" type="ORF">R1sor_005064</name>
</gene>
<evidence type="ECO:0000313" key="3">
    <source>
        <dbReference type="EMBL" id="KAL3691413.1"/>
    </source>
</evidence>
<evidence type="ECO:0000313" key="2">
    <source>
        <dbReference type="EMBL" id="KAL3691412.1"/>
    </source>
</evidence>
<reference evidence="3 4" key="1">
    <citation type="submission" date="2024-09" db="EMBL/GenBank/DDBJ databases">
        <title>Chromosome-scale assembly of Riccia sorocarpa.</title>
        <authorList>
            <person name="Paukszto L."/>
        </authorList>
    </citation>
    <scope>NUCLEOTIDE SEQUENCE [LARGE SCALE GENOMIC DNA]</scope>
    <source>
        <strain evidence="3">LP-2024</strain>
        <tissue evidence="3">Aerial parts of the thallus</tissue>
    </source>
</reference>
<accession>A0ABD3HIF7</accession>
<dbReference type="Proteomes" id="UP001633002">
    <property type="component" value="Unassembled WGS sequence"/>
</dbReference>
<comment type="caution">
    <text evidence="3">The sequence shown here is derived from an EMBL/GenBank/DDBJ whole genome shotgun (WGS) entry which is preliminary data.</text>
</comment>
<organism evidence="3 4">
    <name type="scientific">Riccia sorocarpa</name>
    <dbReference type="NCBI Taxonomy" id="122646"/>
    <lineage>
        <taxon>Eukaryota</taxon>
        <taxon>Viridiplantae</taxon>
        <taxon>Streptophyta</taxon>
        <taxon>Embryophyta</taxon>
        <taxon>Marchantiophyta</taxon>
        <taxon>Marchantiopsida</taxon>
        <taxon>Marchantiidae</taxon>
        <taxon>Marchantiales</taxon>
        <taxon>Ricciaceae</taxon>
        <taxon>Riccia</taxon>
    </lineage>
</organism>
<protein>
    <submittedName>
        <fullName evidence="3">Uncharacterized protein</fullName>
    </submittedName>
</protein>
<dbReference type="EMBL" id="JBJQOH010000003">
    <property type="protein sequence ID" value="KAL3691412.1"/>
    <property type="molecule type" value="Genomic_DNA"/>
</dbReference>
<dbReference type="EMBL" id="JBJQOH010000003">
    <property type="protein sequence ID" value="KAL3691413.1"/>
    <property type="molecule type" value="Genomic_DNA"/>
</dbReference>
<dbReference type="AlphaFoldDB" id="A0ABD3HIF7"/>
<keyword evidence="4" id="KW-1185">Reference proteome</keyword>
<feature type="region of interest" description="Disordered" evidence="1">
    <location>
        <begin position="82"/>
        <end position="126"/>
    </location>
</feature>
<evidence type="ECO:0000256" key="1">
    <source>
        <dbReference type="SAM" id="MobiDB-lite"/>
    </source>
</evidence>
<evidence type="ECO:0000313" key="4">
    <source>
        <dbReference type="Proteomes" id="UP001633002"/>
    </source>
</evidence>
<proteinExistence type="predicted"/>
<name>A0ABD3HIF7_9MARC</name>